<dbReference type="GO" id="GO:0016987">
    <property type="term" value="F:sigma factor activity"/>
    <property type="evidence" value="ECO:0007669"/>
    <property type="project" value="UniProtKB-KW"/>
</dbReference>
<dbReference type="InterPro" id="IPR007627">
    <property type="entry name" value="RNA_pol_sigma70_r2"/>
</dbReference>
<dbReference type="NCBIfam" id="NF006145">
    <property type="entry name" value="PRK08295.1-2"/>
    <property type="match status" value="1"/>
</dbReference>
<evidence type="ECO:0000313" key="6">
    <source>
        <dbReference type="EMBL" id="SOY28488.1"/>
    </source>
</evidence>
<dbReference type="OrthoDB" id="9783788at2"/>
<evidence type="ECO:0000256" key="4">
    <source>
        <dbReference type="ARBA" id="ARBA00023163"/>
    </source>
</evidence>
<dbReference type="InterPro" id="IPR000943">
    <property type="entry name" value="RNA_pol_sigma70"/>
</dbReference>
<evidence type="ECO:0000256" key="3">
    <source>
        <dbReference type="ARBA" id="ARBA00023125"/>
    </source>
</evidence>
<keyword evidence="7" id="KW-1185">Reference proteome</keyword>
<dbReference type="PROSITE" id="PS00715">
    <property type="entry name" value="SIGMA70_1"/>
    <property type="match status" value="1"/>
</dbReference>
<dbReference type="NCBIfam" id="NF006147">
    <property type="entry name" value="PRK08295.1-4"/>
    <property type="match status" value="1"/>
</dbReference>
<reference evidence="6 7" key="1">
    <citation type="submission" date="2018-01" db="EMBL/GenBank/DDBJ databases">
        <authorList>
            <person name="Gaut B.S."/>
            <person name="Morton B.R."/>
            <person name="Clegg M.T."/>
            <person name="Duvall M.R."/>
        </authorList>
    </citation>
    <scope>NUCLEOTIDE SEQUENCE [LARGE SCALE GENOMIC DNA]</scope>
    <source>
        <strain evidence="6">GP69</strain>
    </source>
</reference>
<organism evidence="6 7">
    <name type="scientific">Acetatifactor muris</name>
    <dbReference type="NCBI Taxonomy" id="879566"/>
    <lineage>
        <taxon>Bacteria</taxon>
        <taxon>Bacillati</taxon>
        <taxon>Bacillota</taxon>
        <taxon>Clostridia</taxon>
        <taxon>Lachnospirales</taxon>
        <taxon>Lachnospiraceae</taxon>
        <taxon>Acetatifactor</taxon>
    </lineage>
</organism>
<gene>
    <name evidence="6" type="primary">sigH</name>
    <name evidence="6" type="ORF">AMURIS_01197</name>
</gene>
<evidence type="ECO:0000256" key="1">
    <source>
        <dbReference type="ARBA" id="ARBA00023015"/>
    </source>
</evidence>
<keyword evidence="2" id="KW-0731">Sigma factor</keyword>
<dbReference type="Pfam" id="PF04542">
    <property type="entry name" value="Sigma70_r2"/>
    <property type="match status" value="1"/>
</dbReference>
<dbReference type="SUPFAM" id="SSF88946">
    <property type="entry name" value="Sigma2 domain of RNA polymerase sigma factors"/>
    <property type="match status" value="1"/>
</dbReference>
<dbReference type="PANTHER" id="PTHR30385">
    <property type="entry name" value="SIGMA FACTOR F FLAGELLAR"/>
    <property type="match status" value="1"/>
</dbReference>
<dbReference type="NCBIfam" id="NF006148">
    <property type="entry name" value="PRK08295.1-5"/>
    <property type="match status" value="1"/>
</dbReference>
<dbReference type="EMBL" id="OFSM01000005">
    <property type="protein sequence ID" value="SOY28488.1"/>
    <property type="molecule type" value="Genomic_DNA"/>
</dbReference>
<dbReference type="GO" id="GO:0006352">
    <property type="term" value="P:DNA-templated transcription initiation"/>
    <property type="evidence" value="ECO:0007669"/>
    <property type="project" value="InterPro"/>
</dbReference>
<dbReference type="RefSeq" id="WP_103238708.1">
    <property type="nucleotide sequence ID" value="NZ_CANRXC010000001.1"/>
</dbReference>
<dbReference type="AlphaFoldDB" id="A0A2K4ZDF4"/>
<dbReference type="Gene3D" id="1.10.10.10">
    <property type="entry name" value="Winged helix-like DNA-binding domain superfamily/Winged helix DNA-binding domain"/>
    <property type="match status" value="1"/>
</dbReference>
<keyword evidence="3" id="KW-0238">DNA-binding</keyword>
<dbReference type="GO" id="GO:0003677">
    <property type="term" value="F:DNA binding"/>
    <property type="evidence" value="ECO:0007669"/>
    <property type="project" value="UniProtKB-KW"/>
</dbReference>
<dbReference type="NCBIfam" id="TIGR02937">
    <property type="entry name" value="sigma70-ECF"/>
    <property type="match status" value="1"/>
</dbReference>
<feature type="domain" description="RNA polymerase sigma-70" evidence="5">
    <location>
        <begin position="55"/>
        <end position="68"/>
    </location>
</feature>
<dbReference type="PANTHER" id="PTHR30385:SF1">
    <property type="entry name" value="RNA POLYMERASE SIGMA-H FACTOR"/>
    <property type="match status" value="1"/>
</dbReference>
<proteinExistence type="predicted"/>
<evidence type="ECO:0000256" key="2">
    <source>
        <dbReference type="ARBA" id="ARBA00023082"/>
    </source>
</evidence>
<protein>
    <submittedName>
        <fullName evidence="6">RNA polymerase sigma-H factor</fullName>
    </submittedName>
</protein>
<dbReference type="InterPro" id="IPR013325">
    <property type="entry name" value="RNA_pol_sigma_r2"/>
</dbReference>
<sequence length="205" mass="24029">MGDRYANYRQYSDGELIDRLRRGETSVMEYICDKYKNLVRSKAKSMFILGADNEDLIQEGMIGLFKAVRDYDTGRDASFSSFAELCINRQMYTAVQASRRQKHFPLNTYVSLDWEETGDDREGLHLTELLADKTKRNPEELFLDKERVDYLERMIEEELSDFEKQVLDLYITGMSYTQIAKVLSRDEKATDNALQRLKAKIRKML</sequence>
<dbReference type="InterPro" id="IPR013324">
    <property type="entry name" value="RNA_pol_sigma_r3/r4-like"/>
</dbReference>
<keyword evidence="1" id="KW-0805">Transcription regulation</keyword>
<dbReference type="SUPFAM" id="SSF88659">
    <property type="entry name" value="Sigma3 and sigma4 domains of RNA polymerase sigma factors"/>
    <property type="match status" value="1"/>
</dbReference>
<dbReference type="InterPro" id="IPR014284">
    <property type="entry name" value="RNA_pol_sigma-70_dom"/>
</dbReference>
<evidence type="ECO:0000313" key="7">
    <source>
        <dbReference type="Proteomes" id="UP000236311"/>
    </source>
</evidence>
<dbReference type="InterPro" id="IPR016371">
    <property type="entry name" value="RNA_pol_sigma-H_factor"/>
</dbReference>
<dbReference type="PIRSF" id="PIRSF002939">
    <property type="entry name" value="RNA_polymerase_sigma-H_factor"/>
    <property type="match status" value="1"/>
</dbReference>
<accession>A0A2K4ZDF4</accession>
<evidence type="ECO:0000259" key="5">
    <source>
        <dbReference type="PROSITE" id="PS00715"/>
    </source>
</evidence>
<dbReference type="Gene3D" id="1.20.120.1810">
    <property type="match status" value="1"/>
</dbReference>
<dbReference type="Proteomes" id="UP000236311">
    <property type="component" value="Unassembled WGS sequence"/>
</dbReference>
<name>A0A2K4ZDF4_9FIRM</name>
<keyword evidence="4" id="KW-0804">Transcription</keyword>
<dbReference type="InterPro" id="IPR036388">
    <property type="entry name" value="WH-like_DNA-bd_sf"/>
</dbReference>